<comment type="pathway">
    <text evidence="1">Cofactor biosynthesis; thiamine diphosphate biosynthesis.</text>
</comment>
<dbReference type="InterPro" id="IPR029056">
    <property type="entry name" value="Ribokinase-like"/>
</dbReference>
<keyword evidence="3 8" id="KW-0808">Transferase</keyword>
<dbReference type="SUPFAM" id="SSF53613">
    <property type="entry name" value="Ribokinase-like"/>
    <property type="match status" value="1"/>
</dbReference>
<name>A0A448TVA4_9PAST</name>
<dbReference type="InterPro" id="IPR013749">
    <property type="entry name" value="PM/HMP-P_kinase-1"/>
</dbReference>
<dbReference type="EC" id="2.7.1.49" evidence="2"/>
<accession>A0A448TVA4</accession>
<dbReference type="Proteomes" id="UP000279799">
    <property type="component" value="Chromosome"/>
</dbReference>
<dbReference type="CDD" id="cd01169">
    <property type="entry name" value="HMPP_kinase"/>
    <property type="match status" value="1"/>
</dbReference>
<keyword evidence="6" id="KW-0067">ATP-binding</keyword>
<dbReference type="GO" id="GO:0008902">
    <property type="term" value="F:hydroxymethylpyrimidine kinase activity"/>
    <property type="evidence" value="ECO:0007669"/>
    <property type="project" value="UniProtKB-EC"/>
</dbReference>
<evidence type="ECO:0000256" key="3">
    <source>
        <dbReference type="ARBA" id="ARBA00022679"/>
    </source>
</evidence>
<sequence>MSHFPQALTIAGSDSGGGAGIQTDLKTFQMRGVFGTSVLTAVTAQNTLGVHHIHRLPLENISAQLTAVCDDFSIDAVKIGMLGDAEIIQLVAQKLQQYALKNIVLDPVMIAKGGAKLLQDSAILQLKENLIPLCTLITPNLPECEVLTGISVYDDHSALKAAQYLQALGAKNVMIKGGHTADFTGETSNDWILLGNTFFTLPAKRFHTPHTHGTGCTLSSCITAELAKGESVKNAIIRAKRFITDAITHPLNIGHGHGPVNLWAGNEALNGEINDA</sequence>
<dbReference type="GO" id="GO:0005524">
    <property type="term" value="F:ATP binding"/>
    <property type="evidence" value="ECO:0007669"/>
    <property type="project" value="UniProtKB-KW"/>
</dbReference>
<feature type="domain" description="Pyridoxamine kinase/Phosphomethylpyrimidine kinase" evidence="7">
    <location>
        <begin position="14"/>
        <end position="261"/>
    </location>
</feature>
<dbReference type="PANTHER" id="PTHR20858">
    <property type="entry name" value="PHOSPHOMETHYLPYRIMIDINE KINASE"/>
    <property type="match status" value="1"/>
</dbReference>
<keyword evidence="4" id="KW-0547">Nucleotide-binding</keyword>
<keyword evidence="9" id="KW-1185">Reference proteome</keyword>
<dbReference type="UniPathway" id="UPA00060">
    <property type="reaction ID" value="UER00138"/>
</dbReference>
<dbReference type="GO" id="GO:0009228">
    <property type="term" value="P:thiamine biosynthetic process"/>
    <property type="evidence" value="ECO:0007669"/>
    <property type="project" value="InterPro"/>
</dbReference>
<dbReference type="GO" id="GO:0008972">
    <property type="term" value="F:phosphomethylpyrimidine kinase activity"/>
    <property type="evidence" value="ECO:0007669"/>
    <property type="project" value="InterPro"/>
</dbReference>
<dbReference type="GO" id="GO:0005829">
    <property type="term" value="C:cytosol"/>
    <property type="evidence" value="ECO:0007669"/>
    <property type="project" value="TreeGrafter"/>
</dbReference>
<dbReference type="EMBL" id="LR134510">
    <property type="protein sequence ID" value="VEJ09862.1"/>
    <property type="molecule type" value="Genomic_DNA"/>
</dbReference>
<dbReference type="Pfam" id="PF08543">
    <property type="entry name" value="Phos_pyr_kin"/>
    <property type="match status" value="1"/>
</dbReference>
<evidence type="ECO:0000313" key="9">
    <source>
        <dbReference type="Proteomes" id="UP000279799"/>
    </source>
</evidence>
<dbReference type="Gene3D" id="3.40.1190.20">
    <property type="match status" value="1"/>
</dbReference>
<dbReference type="AlphaFoldDB" id="A0A448TVA4"/>
<protein>
    <recommendedName>
        <fullName evidence="2">hydroxymethylpyrimidine kinase</fullName>
        <ecNumber evidence="2">2.7.1.49</ecNumber>
    </recommendedName>
</protein>
<proteinExistence type="predicted"/>
<dbReference type="OrthoDB" id="9810880at2"/>
<dbReference type="InterPro" id="IPR004399">
    <property type="entry name" value="HMP/HMP-P_kinase_dom"/>
</dbReference>
<evidence type="ECO:0000256" key="5">
    <source>
        <dbReference type="ARBA" id="ARBA00022777"/>
    </source>
</evidence>
<organism evidence="8 9">
    <name type="scientific">Actinobacillus delphinicola</name>
    <dbReference type="NCBI Taxonomy" id="51161"/>
    <lineage>
        <taxon>Bacteria</taxon>
        <taxon>Pseudomonadati</taxon>
        <taxon>Pseudomonadota</taxon>
        <taxon>Gammaproteobacteria</taxon>
        <taxon>Pasteurellales</taxon>
        <taxon>Pasteurellaceae</taxon>
        <taxon>Actinobacillus</taxon>
    </lineage>
</organism>
<dbReference type="NCBIfam" id="TIGR00097">
    <property type="entry name" value="HMP-P_kinase"/>
    <property type="match status" value="1"/>
</dbReference>
<evidence type="ECO:0000256" key="4">
    <source>
        <dbReference type="ARBA" id="ARBA00022741"/>
    </source>
</evidence>
<evidence type="ECO:0000256" key="1">
    <source>
        <dbReference type="ARBA" id="ARBA00004948"/>
    </source>
</evidence>
<evidence type="ECO:0000313" key="8">
    <source>
        <dbReference type="EMBL" id="VEJ09862.1"/>
    </source>
</evidence>
<dbReference type="PANTHER" id="PTHR20858:SF17">
    <property type="entry name" value="HYDROXYMETHYLPYRIMIDINE_PHOSPHOMETHYLPYRIMIDINE KINASE THI20-RELATED"/>
    <property type="match status" value="1"/>
</dbReference>
<evidence type="ECO:0000256" key="6">
    <source>
        <dbReference type="ARBA" id="ARBA00022840"/>
    </source>
</evidence>
<dbReference type="RefSeq" id="WP_126600138.1">
    <property type="nucleotide sequence ID" value="NZ_LR134510.1"/>
</dbReference>
<evidence type="ECO:0000256" key="2">
    <source>
        <dbReference type="ARBA" id="ARBA00012135"/>
    </source>
</evidence>
<dbReference type="GO" id="GO:0009229">
    <property type="term" value="P:thiamine diphosphate biosynthetic process"/>
    <property type="evidence" value="ECO:0007669"/>
    <property type="project" value="UniProtKB-UniPathway"/>
</dbReference>
<keyword evidence="5 8" id="KW-0418">Kinase</keyword>
<evidence type="ECO:0000259" key="7">
    <source>
        <dbReference type="Pfam" id="PF08543"/>
    </source>
</evidence>
<dbReference type="KEGG" id="adp:NCTC12871_01349"/>
<reference evidence="8 9" key="1">
    <citation type="submission" date="2018-12" db="EMBL/GenBank/DDBJ databases">
        <authorList>
            <consortium name="Pathogen Informatics"/>
        </authorList>
    </citation>
    <scope>NUCLEOTIDE SEQUENCE [LARGE SCALE GENOMIC DNA]</scope>
    <source>
        <strain evidence="8 9">NCTC12871</strain>
    </source>
</reference>
<dbReference type="FunFam" id="3.40.1190.20:FF:000003">
    <property type="entry name" value="Phosphomethylpyrimidine kinase ThiD"/>
    <property type="match status" value="1"/>
</dbReference>
<gene>
    <name evidence="8" type="primary">thiD</name>
    <name evidence="8" type="ORF">NCTC12871_01349</name>
</gene>